<evidence type="ECO:0000256" key="1">
    <source>
        <dbReference type="ARBA" id="ARBA00002738"/>
    </source>
</evidence>
<evidence type="ECO:0000256" key="4">
    <source>
        <dbReference type="ARBA" id="ARBA00022574"/>
    </source>
</evidence>
<feature type="domain" description="RING-type" evidence="9">
    <location>
        <begin position="1388"/>
        <end position="1429"/>
    </location>
</feature>
<name>A0A0L0NVZ8_CANAR</name>
<comment type="caution">
    <text evidence="10">The sequence shown here is derived from an EMBL/GenBank/DDBJ whole genome shotgun (WGS) entry which is preliminary data.</text>
</comment>
<dbReference type="VEuPathDB" id="FungiDB:B9J08_004246"/>
<dbReference type="GO" id="GO:0005774">
    <property type="term" value="C:vacuolar membrane"/>
    <property type="evidence" value="ECO:0007669"/>
    <property type="project" value="TreeGrafter"/>
</dbReference>
<dbReference type="InterPro" id="IPR015943">
    <property type="entry name" value="WD40/YVTN_repeat-like_dom_sf"/>
</dbReference>
<evidence type="ECO:0000256" key="6">
    <source>
        <dbReference type="PROSITE-ProRule" id="PRU00175"/>
    </source>
</evidence>
<reference evidence="11" key="1">
    <citation type="journal article" date="2015" name="BMC Genomics">
        <title>Draft genome of a commonly misdiagnosed multidrug resistant pathogen Candida auris.</title>
        <authorList>
            <person name="Chatterjee S."/>
            <person name="Alampalli S.V."/>
            <person name="Nageshan R.K."/>
            <person name="Chettiar S.T."/>
            <person name="Joshi S."/>
            <person name="Tatu U.S."/>
        </authorList>
    </citation>
    <scope>NUCLEOTIDE SEQUENCE [LARGE SCALE GENOMIC DNA]</scope>
    <source>
        <strain evidence="11">6684</strain>
    </source>
</reference>
<dbReference type="EMBL" id="LGST01000034">
    <property type="protein sequence ID" value="KND98188.1"/>
    <property type="molecule type" value="Genomic_DNA"/>
</dbReference>
<dbReference type="VEuPathDB" id="FungiDB:CJJ09_005170"/>
<sequence>MMENPYESLTFGNSLSLRVDGAIGTMSLSPNGRDAVLAGRKGLFIIDLDDPFKAPRWLHHITSWEVADVQWSPHHALKPSWCISTSNQKALLWDLARPSSNAIAHVLHRHTRAITDINFHLSDPEILATCSIDTFVYSWDMRSPRRPVGKWAEWRAGATQVKWSQSNPYQLASSHDHSFFVWDTRNGALPILKVESAHRGKINGLDYSNADDKLTTCSNDESVKIWDISRPNNTTIRPSVVMKANFPIARARSLPFGKDSCCGIMPLREGGNAVHIVNYQGALERHASTGETVNLDVVADYSFRGHQGPIKDFLWRTLRSNYLGFENKHPWEKYQLVSWSSQDYDLKLWPHDDQIYEIANYNPQHQKLFSSLLRSAGGSDSEEHGAMSRADSPDIELDEEPLSKRSNFYGYNTYCTEPALGMKEYSRVHNGDLLSSTAYFQILHSQDNLRGSNQLNHLDWISGVRMGNPGAGRQGAHAPTGPSNLGEEVSIVGHKFPKLRFEKISVSTGHLVMTLKGPLPKVEKNEGNENLETPEEGSATDENRTNVTIPKTRPSVQNSNSSNTQQQLSFQTTSSSQVLRPGISDGPLPPPNTVANNDVISASKQIQSESSDAPSDTKGDNEQNLAFIRLEIRFPLNYPALEDTNPKSGKSKSLSKYKNNRIRFDIEETHEITSKIKTIMINGLNEIANFYSNKFSRFCLEPCLRYLMGDKITLDETDMIREANEIKEAILDNNSELIEVGSEGWADDLVNQHIAASTPSSDFALDDEEDEDADIIPTIDDRILTDNRASDDGADVTMLEYSSEMTNERVKHDTTPLPKGCGAVWSTHGHLVCFFMRKENEDGYKRQPEFNKVHTDNDASSERLIIRNESIPVDSFARDLSCEVSSESLLNDETSLQTSLSSDESFNNDWDDLLENDIPSRTRIKGIFKGSMRVGGRIDPLSEQRSDTNFTHSAGGTVSNYKSSTFGDHSTKGKKEKSIVRNFRNIVTILDFSELISDKYELAASYKVMGDSAEKLAKHNSDVAQYYGFPEISDVWKLLAMILMSKTSTEDSYAENLHTHIDSLNGTFCWGNHPYGNNWLIRKIFEYFEHHNNLQMLAMMSCVLHERSTEKDEESDDCPRIPIKMKSASSTQLLLKSGLSNSQYQPLEDNFSSSFQELLKKPTKNKAELGSFRDEYSDLFDQIGDKSVPRHLLRNASEKRKISNTQTASATSDCTLIPDQNIYKRGKFPDSPYRFAVRNQGASIKSFTNRRGPLLLCGNHSKERLRPPPSVSIVMHNAECLDIFSDRFTSPLLSTMDDNVLHHYRESYADMLHGWSLLYNRAEVLKFNHFSKMQVPEKSTFEEFYCAFGLRFRKAYSLSQLLLSPLTPVRSARNNAWNTKKRNLLQTCSLCAMLVNKRAIVCPNCEHILHSACALIWWSGEQLNDMECPTGCGCRCLHHNL</sequence>
<evidence type="ECO:0000256" key="3">
    <source>
        <dbReference type="ARBA" id="ARBA00022554"/>
    </source>
</evidence>
<protein>
    <recommendedName>
        <fullName evidence="9">RING-type domain-containing protein</fullName>
    </recommendedName>
</protein>
<gene>
    <name evidence="10" type="ORF">QG37_04949</name>
</gene>
<comment type="function">
    <text evidence="1">May be involved in a process influencing telomere capping.</text>
</comment>
<dbReference type="GO" id="GO:0008270">
    <property type="term" value="F:zinc ion binding"/>
    <property type="evidence" value="ECO:0007669"/>
    <property type="project" value="UniProtKB-KW"/>
</dbReference>
<dbReference type="InterPro" id="IPR049566">
    <property type="entry name" value="WDR59_RTC1-like_RING_Znf"/>
</dbReference>
<evidence type="ECO:0000313" key="11">
    <source>
        <dbReference type="Proteomes" id="UP000037122"/>
    </source>
</evidence>
<dbReference type="PROSITE" id="PS50089">
    <property type="entry name" value="ZF_RING_2"/>
    <property type="match status" value="1"/>
</dbReference>
<keyword evidence="6" id="KW-0479">Metal-binding</keyword>
<dbReference type="PANTHER" id="PTHR46170:SF1">
    <property type="entry name" value="GATOR COMPLEX PROTEIN WDR59"/>
    <property type="match status" value="1"/>
</dbReference>
<keyword evidence="3" id="KW-0926">Vacuole</keyword>
<feature type="compositionally biased region" description="Low complexity" evidence="8">
    <location>
        <begin position="555"/>
        <end position="577"/>
    </location>
</feature>
<keyword evidence="4 7" id="KW-0853">WD repeat</keyword>
<feature type="repeat" description="WD" evidence="7">
    <location>
        <begin position="195"/>
        <end position="236"/>
    </location>
</feature>
<feature type="repeat" description="WD" evidence="7">
    <location>
        <begin position="107"/>
        <end position="143"/>
    </location>
</feature>
<feature type="region of interest" description="Disordered" evidence="8">
    <location>
        <begin position="375"/>
        <end position="397"/>
    </location>
</feature>
<dbReference type="Gene3D" id="2.130.10.10">
    <property type="entry name" value="YVTN repeat-like/Quinoprotein amine dehydrogenase"/>
    <property type="match status" value="1"/>
</dbReference>
<dbReference type="VEuPathDB" id="FungiDB:CJI96_0005272"/>
<keyword evidence="6" id="KW-0862">Zinc</keyword>
<dbReference type="GO" id="GO:0035591">
    <property type="term" value="F:signaling adaptor activity"/>
    <property type="evidence" value="ECO:0007669"/>
    <property type="project" value="TreeGrafter"/>
</dbReference>
<dbReference type="Pfam" id="PF00400">
    <property type="entry name" value="WD40"/>
    <property type="match status" value="2"/>
</dbReference>
<dbReference type="InterPro" id="IPR019775">
    <property type="entry name" value="WD40_repeat_CS"/>
</dbReference>
<dbReference type="InterPro" id="IPR001680">
    <property type="entry name" value="WD40_rpt"/>
</dbReference>
<organism evidence="10 11">
    <name type="scientific">Candidozyma auris</name>
    <name type="common">Yeast</name>
    <name type="synonym">Candida auris</name>
    <dbReference type="NCBI Taxonomy" id="498019"/>
    <lineage>
        <taxon>Eukaryota</taxon>
        <taxon>Fungi</taxon>
        <taxon>Dikarya</taxon>
        <taxon>Ascomycota</taxon>
        <taxon>Saccharomycotina</taxon>
        <taxon>Pichiomycetes</taxon>
        <taxon>Metschnikowiaceae</taxon>
        <taxon>Candidozyma</taxon>
    </lineage>
</organism>
<dbReference type="Pfam" id="PF17120">
    <property type="entry name" value="zf-RING_16"/>
    <property type="match status" value="1"/>
</dbReference>
<evidence type="ECO:0000256" key="7">
    <source>
        <dbReference type="PROSITE-ProRule" id="PRU00221"/>
    </source>
</evidence>
<dbReference type="SMART" id="SM00320">
    <property type="entry name" value="WD40"/>
    <property type="match status" value="4"/>
</dbReference>
<keyword evidence="6" id="KW-0863">Zinc-finger</keyword>
<evidence type="ECO:0000256" key="8">
    <source>
        <dbReference type="SAM" id="MobiDB-lite"/>
    </source>
</evidence>
<dbReference type="VEuPathDB" id="FungiDB:CJJ07_005534"/>
<evidence type="ECO:0000259" key="9">
    <source>
        <dbReference type="PROSITE" id="PS50089"/>
    </source>
</evidence>
<dbReference type="InterPro" id="IPR049567">
    <property type="entry name" value="WDR59-like"/>
</dbReference>
<feature type="region of interest" description="Disordered" evidence="8">
    <location>
        <begin position="517"/>
        <end position="596"/>
    </location>
</feature>
<evidence type="ECO:0000256" key="5">
    <source>
        <dbReference type="ARBA" id="ARBA00022737"/>
    </source>
</evidence>
<dbReference type="VEuPathDB" id="FungiDB:CJI97_004311"/>
<evidence type="ECO:0000256" key="2">
    <source>
        <dbReference type="ARBA" id="ARBA00004116"/>
    </source>
</evidence>
<accession>A0A0L0NVZ8</accession>
<dbReference type="InterPro" id="IPR036322">
    <property type="entry name" value="WD40_repeat_dom_sf"/>
</dbReference>
<comment type="subcellular location">
    <subcellularLocation>
        <location evidence="2">Vacuole</location>
    </subcellularLocation>
</comment>
<dbReference type="PROSITE" id="PS00678">
    <property type="entry name" value="WD_REPEATS_1"/>
    <property type="match status" value="2"/>
</dbReference>
<dbReference type="PROSITE" id="PS50082">
    <property type="entry name" value="WD_REPEATS_2"/>
    <property type="match status" value="2"/>
</dbReference>
<dbReference type="GO" id="GO:0035859">
    <property type="term" value="C:Seh1-associated complex"/>
    <property type="evidence" value="ECO:0007669"/>
    <property type="project" value="TreeGrafter"/>
</dbReference>
<dbReference type="GO" id="GO:0034198">
    <property type="term" value="P:cellular response to amino acid starvation"/>
    <property type="evidence" value="ECO:0007669"/>
    <property type="project" value="TreeGrafter"/>
</dbReference>
<dbReference type="VEuPathDB" id="FungiDB:CJJ09_005169"/>
<dbReference type="InterPro" id="IPR001841">
    <property type="entry name" value="Znf_RING"/>
</dbReference>
<keyword evidence="5" id="KW-0677">Repeat</keyword>
<dbReference type="PANTHER" id="PTHR46170">
    <property type="entry name" value="GATOR COMPLEX PROTEIN WDR59"/>
    <property type="match status" value="1"/>
</dbReference>
<evidence type="ECO:0000313" key="10">
    <source>
        <dbReference type="EMBL" id="KND98188.1"/>
    </source>
</evidence>
<dbReference type="SUPFAM" id="SSF50978">
    <property type="entry name" value="WD40 repeat-like"/>
    <property type="match status" value="1"/>
</dbReference>
<dbReference type="GO" id="GO:1904263">
    <property type="term" value="P:positive regulation of TORC1 signaling"/>
    <property type="evidence" value="ECO:0007669"/>
    <property type="project" value="TreeGrafter"/>
</dbReference>
<dbReference type="VEuPathDB" id="FungiDB:QG37_04949"/>
<dbReference type="Proteomes" id="UP000037122">
    <property type="component" value="Unassembled WGS sequence"/>
</dbReference>
<proteinExistence type="predicted"/>
<dbReference type="PROSITE" id="PS50294">
    <property type="entry name" value="WD_REPEATS_REGION"/>
    <property type="match status" value="1"/>
</dbReference>